<protein>
    <recommendedName>
        <fullName evidence="4">Coiled-coil domain containing 148</fullName>
    </recommendedName>
</protein>
<evidence type="ECO:0000313" key="2">
    <source>
        <dbReference type="Ensembl" id="ENSPMGP00000007703.1"/>
    </source>
</evidence>
<dbReference type="PANTHER" id="PTHR21549">
    <property type="entry name" value="MUTATED IN BLADDER CANCER 1"/>
    <property type="match status" value="1"/>
</dbReference>
<dbReference type="STRING" id="409849.ENSPMGP00000007703"/>
<accession>A0A3B3ZSN3</accession>
<reference evidence="2" key="2">
    <citation type="submission" date="2025-09" db="UniProtKB">
        <authorList>
            <consortium name="Ensembl"/>
        </authorList>
    </citation>
    <scope>IDENTIFICATION</scope>
</reference>
<reference evidence="2" key="1">
    <citation type="submission" date="2025-08" db="UniProtKB">
        <authorList>
            <consortium name="Ensembl"/>
        </authorList>
    </citation>
    <scope>IDENTIFICATION</scope>
</reference>
<dbReference type="Ensembl" id="ENSPMGT00000008192.1">
    <property type="protein sequence ID" value="ENSPMGP00000007703.1"/>
    <property type="gene ID" value="ENSPMGG00000006383.1"/>
</dbReference>
<dbReference type="PANTHER" id="PTHR21549:SF1">
    <property type="entry name" value="COILED-COIL DOMAIN-CONTAINING PROTEIN 148"/>
    <property type="match status" value="1"/>
</dbReference>
<sequence>MEDVPWVVVDADCPYPELKMSLIEAFHSLSETYRERLESLQEKFCSWSEDNHLLFTFIVPQYTQDIPNYRSLCMDMLQRVFPYRSRRELLEHERKWSWQHFTQNQRRAVTQQWHRYREELLARALVTLQEAKHAHQEALDIHRDRLQQRDICAQLHAKVSLQQWRARQEEVARLEAAIAARQREVEEQRVTKEKERRAVMRTHQKQQVNRTNPMHKQAKLTIAYLIYLICSLFLYRVQFRADMLQRRREEREEREAGKQKEEEEKHKRLEALRSQVAVAAEADPERVMSDTESWRNRHENGSDFELQRPLYSIHTYTDTQIVSDPRVRIEQALRQADLHNTMYAREILSTIPPPKPPRKDTQSVIKL</sequence>
<dbReference type="InterPro" id="IPR039902">
    <property type="entry name" value="CCDC148/CCDC112"/>
</dbReference>
<proteinExistence type="predicted"/>
<dbReference type="AlphaFoldDB" id="A0A3B3ZSN3"/>
<evidence type="ECO:0008006" key="4">
    <source>
        <dbReference type="Google" id="ProtNLM"/>
    </source>
</evidence>
<keyword evidence="1" id="KW-0175">Coiled coil</keyword>
<keyword evidence="3" id="KW-1185">Reference proteome</keyword>
<evidence type="ECO:0000313" key="3">
    <source>
        <dbReference type="Proteomes" id="UP000261520"/>
    </source>
</evidence>
<name>A0A3B3ZSN3_9GOBI</name>
<evidence type="ECO:0000256" key="1">
    <source>
        <dbReference type="ARBA" id="ARBA00023054"/>
    </source>
</evidence>
<organism evidence="2 3">
    <name type="scientific">Periophthalmus magnuspinnatus</name>
    <dbReference type="NCBI Taxonomy" id="409849"/>
    <lineage>
        <taxon>Eukaryota</taxon>
        <taxon>Metazoa</taxon>
        <taxon>Chordata</taxon>
        <taxon>Craniata</taxon>
        <taxon>Vertebrata</taxon>
        <taxon>Euteleostomi</taxon>
        <taxon>Actinopterygii</taxon>
        <taxon>Neopterygii</taxon>
        <taxon>Teleostei</taxon>
        <taxon>Neoteleostei</taxon>
        <taxon>Acanthomorphata</taxon>
        <taxon>Gobiaria</taxon>
        <taxon>Gobiiformes</taxon>
        <taxon>Gobioidei</taxon>
        <taxon>Gobiidae</taxon>
        <taxon>Oxudercinae</taxon>
        <taxon>Periophthalmus</taxon>
    </lineage>
</organism>
<dbReference type="Proteomes" id="UP000261520">
    <property type="component" value="Unplaced"/>
</dbReference>